<evidence type="ECO:0000313" key="4">
    <source>
        <dbReference type="Proteomes" id="UP000036987"/>
    </source>
</evidence>
<organism evidence="3 4">
    <name type="scientific">Zostera marina</name>
    <name type="common">Eelgrass</name>
    <dbReference type="NCBI Taxonomy" id="29655"/>
    <lineage>
        <taxon>Eukaryota</taxon>
        <taxon>Viridiplantae</taxon>
        <taxon>Streptophyta</taxon>
        <taxon>Embryophyta</taxon>
        <taxon>Tracheophyta</taxon>
        <taxon>Spermatophyta</taxon>
        <taxon>Magnoliopsida</taxon>
        <taxon>Liliopsida</taxon>
        <taxon>Zosteraceae</taxon>
        <taxon>Zostera</taxon>
    </lineage>
</organism>
<dbReference type="Proteomes" id="UP000036987">
    <property type="component" value="Unassembled WGS sequence"/>
</dbReference>
<sequence>MAFFLRTRRLTTTVHRNPNFSLFQSTSKLRSAFFTTTESPIASPNPTRSNHFPKCKSDITGFFRSRHFRSKSVVVPGFLKSHLSYAPSRPFSTSQDQTPTGAPDQSDKVPNQGGEVPNQDGETGGMHMLRHQEIVGPTVVRDVSALANETRDSLETLRKTIYELSRSIALLGATHLGLGAWIVYSAKPPPEVLIQSVVASSFMLTMTFLLRQTLKPMGFFSKMEEMGRLQILTLTLQVSKNLNQMLRRIRVVSLFCIFGTPLALAALCFR</sequence>
<keyword evidence="2" id="KW-1133">Transmembrane helix</keyword>
<evidence type="ECO:0000256" key="2">
    <source>
        <dbReference type="SAM" id="Phobius"/>
    </source>
</evidence>
<reference evidence="4" key="1">
    <citation type="journal article" date="2016" name="Nature">
        <title>The genome of the seagrass Zostera marina reveals angiosperm adaptation to the sea.</title>
        <authorList>
            <person name="Olsen J.L."/>
            <person name="Rouze P."/>
            <person name="Verhelst B."/>
            <person name="Lin Y.-C."/>
            <person name="Bayer T."/>
            <person name="Collen J."/>
            <person name="Dattolo E."/>
            <person name="De Paoli E."/>
            <person name="Dittami S."/>
            <person name="Maumus F."/>
            <person name="Michel G."/>
            <person name="Kersting A."/>
            <person name="Lauritano C."/>
            <person name="Lohaus R."/>
            <person name="Toepel M."/>
            <person name="Tonon T."/>
            <person name="Vanneste K."/>
            <person name="Amirebrahimi M."/>
            <person name="Brakel J."/>
            <person name="Bostroem C."/>
            <person name="Chovatia M."/>
            <person name="Grimwood J."/>
            <person name="Jenkins J.W."/>
            <person name="Jueterbock A."/>
            <person name="Mraz A."/>
            <person name="Stam W.T."/>
            <person name="Tice H."/>
            <person name="Bornberg-Bauer E."/>
            <person name="Green P.J."/>
            <person name="Pearson G.A."/>
            <person name="Procaccini G."/>
            <person name="Duarte C.M."/>
            <person name="Schmutz J."/>
            <person name="Reusch T.B.H."/>
            <person name="Van de Peer Y."/>
        </authorList>
    </citation>
    <scope>NUCLEOTIDE SEQUENCE [LARGE SCALE GENOMIC DNA]</scope>
    <source>
        <strain evidence="4">cv. Finnish</strain>
    </source>
</reference>
<comment type="caution">
    <text evidence="3">The sequence shown here is derived from an EMBL/GenBank/DDBJ whole genome shotgun (WGS) entry which is preliminary data.</text>
</comment>
<accession>A0A0K9Q6E3</accession>
<dbReference type="OrthoDB" id="1908269at2759"/>
<evidence type="ECO:0000256" key="1">
    <source>
        <dbReference type="SAM" id="MobiDB-lite"/>
    </source>
</evidence>
<feature type="transmembrane region" description="Helical" evidence="2">
    <location>
        <begin position="249"/>
        <end position="267"/>
    </location>
</feature>
<feature type="transmembrane region" description="Helical" evidence="2">
    <location>
        <begin position="168"/>
        <end position="186"/>
    </location>
</feature>
<proteinExistence type="predicted"/>
<name>A0A0K9Q6E3_ZOSMR</name>
<feature type="compositionally biased region" description="Polar residues" evidence="1">
    <location>
        <begin position="90"/>
        <end position="100"/>
    </location>
</feature>
<keyword evidence="4" id="KW-1185">Reference proteome</keyword>
<dbReference type="PANTHER" id="PTHR37222">
    <property type="entry name" value="OS02G0718000 PROTEIN"/>
    <property type="match status" value="1"/>
</dbReference>
<keyword evidence="2" id="KW-0472">Membrane</keyword>
<feature type="region of interest" description="Disordered" evidence="1">
    <location>
        <begin position="89"/>
        <end position="125"/>
    </location>
</feature>
<dbReference type="AlphaFoldDB" id="A0A0K9Q6E3"/>
<dbReference type="PANTHER" id="PTHR37222:SF1">
    <property type="entry name" value="OS02G0718000 PROTEIN"/>
    <property type="match status" value="1"/>
</dbReference>
<keyword evidence="2" id="KW-0812">Transmembrane</keyword>
<protein>
    <submittedName>
        <fullName evidence="3">Uncharacterized protein</fullName>
    </submittedName>
</protein>
<dbReference type="EMBL" id="LFYR01000025">
    <property type="protein sequence ID" value="KMZ76472.1"/>
    <property type="molecule type" value="Genomic_DNA"/>
</dbReference>
<feature type="transmembrane region" description="Helical" evidence="2">
    <location>
        <begin position="192"/>
        <end position="210"/>
    </location>
</feature>
<gene>
    <name evidence="3" type="ORF">ZOSMA_101G00560</name>
</gene>
<evidence type="ECO:0000313" key="3">
    <source>
        <dbReference type="EMBL" id="KMZ76472.1"/>
    </source>
</evidence>